<dbReference type="SUPFAM" id="SSF54909">
    <property type="entry name" value="Dimeric alpha+beta barrel"/>
    <property type="match status" value="1"/>
</dbReference>
<dbReference type="Pfam" id="PF07110">
    <property type="entry name" value="EthD"/>
    <property type="match status" value="1"/>
</dbReference>
<dbReference type="AlphaFoldDB" id="A0A372L795"/>
<gene>
    <name evidence="2" type="ORF">D0466_19075</name>
</gene>
<accession>A0A372L795</accession>
<dbReference type="Proteomes" id="UP000262939">
    <property type="component" value="Unassembled WGS sequence"/>
</dbReference>
<dbReference type="InterPro" id="IPR009799">
    <property type="entry name" value="EthD_dom"/>
</dbReference>
<feature type="domain" description="EthD" evidence="1">
    <location>
        <begin position="11"/>
        <end position="87"/>
    </location>
</feature>
<dbReference type="OrthoDB" id="5294870at2"/>
<name>A0A372L795_9BACI</name>
<dbReference type="NCBIfam" id="TIGR02118">
    <property type="entry name" value="EthD family reductase"/>
    <property type="match status" value="1"/>
</dbReference>
<evidence type="ECO:0000259" key="1">
    <source>
        <dbReference type="Pfam" id="PF07110"/>
    </source>
</evidence>
<dbReference type="RefSeq" id="WP_117324125.1">
    <property type="nucleotide sequence ID" value="NZ_QVTD01000017.1"/>
</dbReference>
<dbReference type="EMBL" id="QVTD01000017">
    <property type="protein sequence ID" value="RFU61091.1"/>
    <property type="molecule type" value="Genomic_DNA"/>
</dbReference>
<dbReference type="PANTHER" id="PTHR40260:SF2">
    <property type="entry name" value="BLR8190 PROTEIN"/>
    <property type="match status" value="1"/>
</dbReference>
<comment type="caution">
    <text evidence="2">The sequence shown here is derived from an EMBL/GenBank/DDBJ whole genome shotgun (WGS) entry which is preliminary data.</text>
</comment>
<evidence type="ECO:0000313" key="2">
    <source>
        <dbReference type="EMBL" id="RFU61091.1"/>
    </source>
</evidence>
<dbReference type="PANTHER" id="PTHR40260">
    <property type="entry name" value="BLR8190 PROTEIN"/>
    <property type="match status" value="1"/>
</dbReference>
<dbReference type="Gene3D" id="3.30.70.100">
    <property type="match status" value="1"/>
</dbReference>
<keyword evidence="3" id="KW-1185">Reference proteome</keyword>
<dbReference type="InterPro" id="IPR011008">
    <property type="entry name" value="Dimeric_a/b-barrel"/>
</dbReference>
<proteinExistence type="predicted"/>
<sequence length="100" mass="11577">MVKMTVIYEQPKDKEGFENHYYDVHIPLVQKLPNLKNLSYQNVLQTQNTEADLYLMAQLEFENMEAFQESMASEIGQEAQNDVGNLVKFLNKPPVILISQ</sequence>
<organism evidence="2 3">
    <name type="scientific">Peribacillus glennii</name>
    <dbReference type="NCBI Taxonomy" id="2303991"/>
    <lineage>
        <taxon>Bacteria</taxon>
        <taxon>Bacillati</taxon>
        <taxon>Bacillota</taxon>
        <taxon>Bacilli</taxon>
        <taxon>Bacillales</taxon>
        <taxon>Bacillaceae</taxon>
        <taxon>Peribacillus</taxon>
    </lineage>
</organism>
<dbReference type="GO" id="GO:0016491">
    <property type="term" value="F:oxidoreductase activity"/>
    <property type="evidence" value="ECO:0007669"/>
    <property type="project" value="InterPro"/>
</dbReference>
<protein>
    <submittedName>
        <fullName evidence="2">EthD family reductase</fullName>
    </submittedName>
</protein>
<reference evidence="2 3" key="1">
    <citation type="submission" date="2018-08" db="EMBL/GenBank/DDBJ databases">
        <title>Bacillus chawlae sp. nov., Bacillus glennii sp. nov., and Bacillus saganii sp. nov. Isolated from the Vehicle Assembly Building at Kennedy Space Center where the Viking Spacecraft were Assembled.</title>
        <authorList>
            <person name="Seuylemezian A."/>
            <person name="Vaishampayan P."/>
        </authorList>
    </citation>
    <scope>NUCLEOTIDE SEQUENCE [LARGE SCALE GENOMIC DNA]</scope>
    <source>
        <strain evidence="2 3">V44-8</strain>
    </source>
</reference>
<evidence type="ECO:0000313" key="3">
    <source>
        <dbReference type="Proteomes" id="UP000262939"/>
    </source>
</evidence>